<dbReference type="AlphaFoldDB" id="A0A6P7FVR3"/>
<evidence type="ECO:0000313" key="2">
    <source>
        <dbReference type="Proteomes" id="UP001652700"/>
    </source>
</evidence>
<dbReference type="EnsemblMetazoa" id="XM_028284793.2">
    <property type="protein sequence ID" value="XP_028140594.1"/>
    <property type="gene ID" value="LOC114334692"/>
</dbReference>
<dbReference type="Proteomes" id="UP001652700">
    <property type="component" value="Unplaced"/>
</dbReference>
<evidence type="ECO:0000313" key="1">
    <source>
        <dbReference type="EnsemblMetazoa" id="XP_028140594.1"/>
    </source>
</evidence>
<reference evidence="1" key="2">
    <citation type="submission" date="2025-05" db="UniProtKB">
        <authorList>
            <consortium name="EnsemblMetazoa"/>
        </authorList>
    </citation>
    <scope>IDENTIFICATION</scope>
</reference>
<accession>A0A6P7FVR3</accession>
<proteinExistence type="predicted"/>
<protein>
    <submittedName>
        <fullName evidence="3">Uncharacterized protein LOC114334692</fullName>
    </submittedName>
</protein>
<dbReference type="KEGG" id="dvv:114334692"/>
<dbReference type="RefSeq" id="XP_028140594.1">
    <property type="nucleotide sequence ID" value="XM_028284793.1"/>
</dbReference>
<gene>
    <name evidence="3" type="primary">LOC114334692</name>
</gene>
<name>A0A6P7FVR3_DIAVI</name>
<sequence>MAELSLDLNNSLDMRIAEFKNDPEKMKIVNEFLNEIFDKAQKDAEKKCSKQKGKLDALGFQNGSKKIGIWSNRARSSARTFASRLFTTICNCTNSVKSTLITRNNGNN</sequence>
<dbReference type="GeneID" id="114334692"/>
<reference evidence="3" key="1">
    <citation type="submission" date="2025-04" db="UniProtKB">
        <authorList>
            <consortium name="RefSeq"/>
        </authorList>
    </citation>
    <scope>IDENTIFICATION</scope>
    <source>
        <tissue evidence="3">Whole insect</tissue>
    </source>
</reference>
<keyword evidence="2" id="KW-1185">Reference proteome</keyword>
<dbReference type="FunCoup" id="A0A6P7FVR3">
    <property type="interactions" value="14"/>
</dbReference>
<dbReference type="InParanoid" id="A0A6P7FVR3"/>
<evidence type="ECO:0000313" key="3">
    <source>
        <dbReference type="RefSeq" id="XP_028140594.1"/>
    </source>
</evidence>
<dbReference type="OrthoDB" id="7784285at2759"/>
<organism evidence="3">
    <name type="scientific">Diabrotica virgifera virgifera</name>
    <name type="common">western corn rootworm</name>
    <dbReference type="NCBI Taxonomy" id="50390"/>
    <lineage>
        <taxon>Eukaryota</taxon>
        <taxon>Metazoa</taxon>
        <taxon>Ecdysozoa</taxon>
        <taxon>Arthropoda</taxon>
        <taxon>Hexapoda</taxon>
        <taxon>Insecta</taxon>
        <taxon>Pterygota</taxon>
        <taxon>Neoptera</taxon>
        <taxon>Endopterygota</taxon>
        <taxon>Coleoptera</taxon>
        <taxon>Polyphaga</taxon>
        <taxon>Cucujiformia</taxon>
        <taxon>Chrysomeloidea</taxon>
        <taxon>Chrysomelidae</taxon>
        <taxon>Galerucinae</taxon>
        <taxon>Diabroticina</taxon>
        <taxon>Diabroticites</taxon>
        <taxon>Diabrotica</taxon>
    </lineage>
</organism>